<dbReference type="RefSeq" id="WP_250483709.1">
    <property type="nucleotide sequence ID" value="NZ_JAQQDB010000044.1"/>
</dbReference>
<evidence type="ECO:0000313" key="1">
    <source>
        <dbReference type="EMBL" id="MFM0522055.1"/>
    </source>
</evidence>
<gene>
    <name evidence="1" type="ORF">PQR08_32035</name>
</gene>
<dbReference type="EMBL" id="JAQQDB010000044">
    <property type="protein sequence ID" value="MFM0522055.1"/>
    <property type="molecule type" value="Genomic_DNA"/>
</dbReference>
<dbReference type="Proteomes" id="UP001629462">
    <property type="component" value="Unassembled WGS sequence"/>
</dbReference>
<organism evidence="1 2">
    <name type="scientific">Caballeronia jiangsuensis</name>
    <dbReference type="NCBI Taxonomy" id="1458357"/>
    <lineage>
        <taxon>Bacteria</taxon>
        <taxon>Pseudomonadati</taxon>
        <taxon>Pseudomonadota</taxon>
        <taxon>Betaproteobacteria</taxon>
        <taxon>Burkholderiales</taxon>
        <taxon>Burkholderiaceae</taxon>
        <taxon>Caballeronia</taxon>
    </lineage>
</organism>
<proteinExistence type="predicted"/>
<protein>
    <recommendedName>
        <fullName evidence="3">LuxR family transcriptional regulator</fullName>
    </recommendedName>
</protein>
<evidence type="ECO:0008006" key="3">
    <source>
        <dbReference type="Google" id="ProtNLM"/>
    </source>
</evidence>
<comment type="caution">
    <text evidence="1">The sequence shown here is derived from an EMBL/GenBank/DDBJ whole genome shotgun (WGS) entry which is preliminary data.</text>
</comment>
<keyword evidence="2" id="KW-1185">Reference proteome</keyword>
<reference evidence="1 2" key="1">
    <citation type="journal article" date="2024" name="Chem. Sci.">
        <title>Discovery of megapolipeptins by genome mining of a Burkholderiales bacteria collection.</title>
        <authorList>
            <person name="Paulo B.S."/>
            <person name="Recchia M.J.J."/>
            <person name="Lee S."/>
            <person name="Fergusson C.H."/>
            <person name="Romanowski S.B."/>
            <person name="Hernandez A."/>
            <person name="Krull N."/>
            <person name="Liu D.Y."/>
            <person name="Cavanagh H."/>
            <person name="Bos A."/>
            <person name="Gray C.A."/>
            <person name="Murphy B.T."/>
            <person name="Linington R.G."/>
            <person name="Eustaquio A.S."/>
        </authorList>
    </citation>
    <scope>NUCLEOTIDE SEQUENCE [LARGE SCALE GENOMIC DNA]</scope>
    <source>
        <strain evidence="1 2">RL17-374-BIF-D</strain>
    </source>
</reference>
<name>A0ABW9CWK2_9BURK</name>
<sequence length="156" mass="17754">MFLNKSVYPVELNINSLFREVAAIDRSYIYDDRLFVFSNEADGYAYRTRSLDGETIDNLHKDIRVIEASPGGNFGGRIDPKRKFQALALLRDGASVAAVSRGVNLSTTTVYRYRKELQKVVALRPRNTNFLLRMLAFPSARVRERSAAGLRSRHRV</sequence>
<accession>A0ABW9CWK2</accession>
<evidence type="ECO:0000313" key="2">
    <source>
        <dbReference type="Proteomes" id="UP001629462"/>
    </source>
</evidence>